<protein>
    <recommendedName>
        <fullName evidence="8">Carbamoyltransferase HypF</fullName>
        <ecNumber evidence="8">6.2.-.-</ecNumber>
    </recommendedName>
</protein>
<dbReference type="PROSITE" id="PS51160">
    <property type="entry name" value="ACYLPHOSPHATASE_3"/>
    <property type="match status" value="1"/>
</dbReference>
<feature type="domain" description="Acylphosphatase-like" evidence="10">
    <location>
        <begin position="2"/>
        <end position="87"/>
    </location>
</feature>
<dbReference type="Gene3D" id="3.30.110.120">
    <property type="match status" value="1"/>
</dbReference>
<keyword evidence="5" id="KW-0863">Zinc-finger</keyword>
<feature type="domain" description="YrdC-like" evidence="11">
    <location>
        <begin position="195"/>
        <end position="379"/>
    </location>
</feature>
<keyword evidence="12" id="KW-0808">Transferase</keyword>
<evidence type="ECO:0000313" key="13">
    <source>
        <dbReference type="Proteomes" id="UP000248795"/>
    </source>
</evidence>
<dbReference type="GO" id="GO:0051604">
    <property type="term" value="P:protein maturation"/>
    <property type="evidence" value="ECO:0007669"/>
    <property type="project" value="TreeGrafter"/>
</dbReference>
<dbReference type="SUPFAM" id="SSF53067">
    <property type="entry name" value="Actin-like ATPase domain"/>
    <property type="match status" value="1"/>
</dbReference>
<evidence type="ECO:0000256" key="9">
    <source>
        <dbReference type="PROSITE-ProRule" id="PRU00520"/>
    </source>
</evidence>
<dbReference type="UniPathway" id="UPA00335"/>
<evidence type="ECO:0000259" key="10">
    <source>
        <dbReference type="PROSITE" id="PS51160"/>
    </source>
</evidence>
<dbReference type="InterPro" id="IPR006070">
    <property type="entry name" value="Sua5-like_dom"/>
</dbReference>
<dbReference type="InterPro" id="IPR036046">
    <property type="entry name" value="Acylphosphatase-like_dom_sf"/>
</dbReference>
<dbReference type="PANTHER" id="PTHR42959:SF1">
    <property type="entry name" value="CARBAMOYLTRANSFERASE HYPF"/>
    <property type="match status" value="1"/>
</dbReference>
<dbReference type="Gene3D" id="3.30.420.360">
    <property type="match status" value="1"/>
</dbReference>
<dbReference type="InterPro" id="IPR017968">
    <property type="entry name" value="Acylphosphatase_CS"/>
</dbReference>
<dbReference type="GO" id="GO:0016874">
    <property type="term" value="F:ligase activity"/>
    <property type="evidence" value="ECO:0007669"/>
    <property type="project" value="UniProtKB-UniRule"/>
</dbReference>
<comment type="pathway">
    <text evidence="1 8">Protein modification; [NiFe] hydrogenase maturation.</text>
</comment>
<keyword evidence="6" id="KW-0862">Zinc</keyword>
<gene>
    <name evidence="12" type="primary">hypF</name>
    <name evidence="12" type="ORF">DK847_11695</name>
</gene>
<keyword evidence="4" id="KW-0479">Metal-binding</keyword>
<dbReference type="Pfam" id="PF01300">
    <property type="entry name" value="Sua5_yciO_yrdC"/>
    <property type="match status" value="1"/>
</dbReference>
<dbReference type="InterPro" id="IPR041440">
    <property type="entry name" value="HypF_C"/>
</dbReference>
<evidence type="ECO:0000256" key="6">
    <source>
        <dbReference type="ARBA" id="ARBA00022833"/>
    </source>
</evidence>
<dbReference type="InterPro" id="IPR055128">
    <property type="entry name" value="HypF_C_2"/>
</dbReference>
<evidence type="ECO:0000256" key="8">
    <source>
        <dbReference type="PIRNR" id="PIRNR006256"/>
    </source>
</evidence>
<comment type="caution">
    <text evidence="12">The sequence shown here is derived from an EMBL/GenBank/DDBJ whole genome shotgun (WGS) entry which is preliminary data.</text>
</comment>
<dbReference type="PROSITE" id="PS51163">
    <property type="entry name" value="YRDC"/>
    <property type="match status" value="1"/>
</dbReference>
<dbReference type="EC" id="6.2.-.-" evidence="8"/>
<proteinExistence type="inferred from homology"/>
<dbReference type="GO" id="GO:0008270">
    <property type="term" value="F:zinc ion binding"/>
    <property type="evidence" value="ECO:0007669"/>
    <property type="project" value="UniProtKB-KW"/>
</dbReference>
<comment type="function">
    <text evidence="8">Involved in the maturation of [NiFe] hydrogenases. Along with HypE, it catalyzes the synthesis of the CN ligands of the active site iron of [NiFe]-hydrogenases. HypF functions as a carbamoyl transferase using carbamoylphosphate as a substrate and transferring the carboxamido moiety in an ATP-dependent reaction to the thiolate of the C-terminal cysteine of HypE yielding a protein-S-carboxamide.</text>
</comment>
<evidence type="ECO:0000256" key="1">
    <source>
        <dbReference type="ARBA" id="ARBA00004711"/>
    </source>
</evidence>
<evidence type="ECO:0000256" key="5">
    <source>
        <dbReference type="ARBA" id="ARBA00022771"/>
    </source>
</evidence>
<dbReference type="EMBL" id="QKVK01000005">
    <property type="protein sequence ID" value="PZF76470.1"/>
    <property type="molecule type" value="Genomic_DNA"/>
</dbReference>
<dbReference type="Pfam" id="PF17788">
    <property type="entry name" value="HypF_C"/>
    <property type="match status" value="1"/>
</dbReference>
<comment type="catalytic activity">
    <reaction evidence="7 8">
        <text>C-terminal L-cysteinyl-[HypE protein] + carbamoyl phosphate + ATP + H2O = C-terminal S-carboxamide-L-cysteinyl-[HypE protein] + AMP + phosphate + diphosphate + H(+)</text>
        <dbReference type="Rhea" id="RHEA:55636"/>
        <dbReference type="Rhea" id="RHEA-COMP:14247"/>
        <dbReference type="Rhea" id="RHEA-COMP:14392"/>
        <dbReference type="ChEBI" id="CHEBI:15377"/>
        <dbReference type="ChEBI" id="CHEBI:15378"/>
        <dbReference type="ChEBI" id="CHEBI:30616"/>
        <dbReference type="ChEBI" id="CHEBI:33019"/>
        <dbReference type="ChEBI" id="CHEBI:43474"/>
        <dbReference type="ChEBI" id="CHEBI:58228"/>
        <dbReference type="ChEBI" id="CHEBI:76913"/>
        <dbReference type="ChEBI" id="CHEBI:139126"/>
        <dbReference type="ChEBI" id="CHEBI:456215"/>
    </reaction>
</comment>
<evidence type="ECO:0000256" key="3">
    <source>
        <dbReference type="ARBA" id="ARBA00022598"/>
    </source>
</evidence>
<evidence type="ECO:0000313" key="12">
    <source>
        <dbReference type="EMBL" id="PZF76470.1"/>
    </source>
</evidence>
<dbReference type="InterPro" id="IPR051060">
    <property type="entry name" value="Carbamoyltrans_HypF-like"/>
</dbReference>
<dbReference type="RefSeq" id="WP_111198706.1">
    <property type="nucleotide sequence ID" value="NZ_QKVK01000005.1"/>
</dbReference>
<dbReference type="Pfam" id="PF07503">
    <property type="entry name" value="zf-HYPF"/>
    <property type="match status" value="2"/>
</dbReference>
<comment type="caution">
    <text evidence="9">Lacks conserved residue(s) required for the propagation of feature annotation.</text>
</comment>
<keyword evidence="3" id="KW-0436">Ligase</keyword>
<dbReference type="GO" id="GO:0016743">
    <property type="term" value="F:carboxyl- or carbamoyltransferase activity"/>
    <property type="evidence" value="ECO:0007669"/>
    <property type="project" value="UniProtKB-UniRule"/>
</dbReference>
<dbReference type="InterPro" id="IPR001792">
    <property type="entry name" value="Acylphosphatase-like_dom"/>
</dbReference>
<dbReference type="InterPro" id="IPR043129">
    <property type="entry name" value="ATPase_NBD"/>
</dbReference>
<dbReference type="InterPro" id="IPR004421">
    <property type="entry name" value="Carbamoyltransferase_HypF"/>
</dbReference>
<evidence type="ECO:0000256" key="4">
    <source>
        <dbReference type="ARBA" id="ARBA00022723"/>
    </source>
</evidence>
<dbReference type="InterPro" id="IPR017945">
    <property type="entry name" value="DHBP_synth_RibB-like_a/b_dom"/>
</dbReference>
<dbReference type="NCBIfam" id="TIGR00143">
    <property type="entry name" value="hypF"/>
    <property type="match status" value="1"/>
</dbReference>
<dbReference type="Proteomes" id="UP000248795">
    <property type="component" value="Unassembled WGS sequence"/>
</dbReference>
<keyword evidence="13" id="KW-1185">Reference proteome</keyword>
<organism evidence="12 13">
    <name type="scientific">Aestuariivirga litoralis</name>
    <dbReference type="NCBI Taxonomy" id="2650924"/>
    <lineage>
        <taxon>Bacteria</taxon>
        <taxon>Pseudomonadati</taxon>
        <taxon>Pseudomonadota</taxon>
        <taxon>Alphaproteobacteria</taxon>
        <taxon>Hyphomicrobiales</taxon>
        <taxon>Aestuariivirgaceae</taxon>
        <taxon>Aestuariivirga</taxon>
    </lineage>
</organism>
<evidence type="ECO:0000256" key="2">
    <source>
        <dbReference type="ARBA" id="ARBA00008097"/>
    </source>
</evidence>
<dbReference type="AlphaFoldDB" id="A0A2W2AV26"/>
<evidence type="ECO:0000256" key="7">
    <source>
        <dbReference type="ARBA" id="ARBA00048220"/>
    </source>
</evidence>
<accession>A0A2W2AV26</accession>
<name>A0A2W2AV26_9HYPH</name>
<dbReference type="Pfam" id="PF22521">
    <property type="entry name" value="HypF_C_2"/>
    <property type="match status" value="1"/>
</dbReference>
<dbReference type="Pfam" id="PF00708">
    <property type="entry name" value="Acylphosphatase"/>
    <property type="match status" value="1"/>
</dbReference>
<dbReference type="SUPFAM" id="SSF54975">
    <property type="entry name" value="Acylphosphatase/BLUF domain-like"/>
    <property type="match status" value="1"/>
</dbReference>
<comment type="similarity">
    <text evidence="2 8">Belongs to the carbamoyltransferase HypF family.</text>
</comment>
<evidence type="ECO:0000259" key="11">
    <source>
        <dbReference type="PROSITE" id="PS51163"/>
    </source>
</evidence>
<dbReference type="GO" id="GO:0003725">
    <property type="term" value="F:double-stranded RNA binding"/>
    <property type="evidence" value="ECO:0007669"/>
    <property type="project" value="InterPro"/>
</dbReference>
<sequence>MAHRIRVTGTVQGVGFRPFVWRLASELGIRGQVLNDGRGVEILAWCEDPEAFATRLRREAPPLARITAITIAEERLGPPPQDFRIVESHASAPATAIAADAATCLDCLAEIRDPAQRRFGHAFANCTNCGPRLSILQRLPYDRANTSMAGFAMCPACASEYADPADRRFHAQPIACPACGPRLWLAEGDAVHEGRIALDRAAEIIRGGGIVAVKGLGGFHLAADARQEETVARLRRSKRRRSRPFALMARDLAEIRRFARLDAQEAAQLGSSAAPILLLNSEGEALAPSVAPGQSTLGFMLPYTPLHHLLLARLDGPIVLTSGNLTDEPQCASNAEAQERLSALCDALLMHDRDIVQRVDDSVLRMARHGPIVIRRARGLAPEPIALALPDAPSVLALGGDLKSSAALFTDGRLTVSQHLGDLSTPLARADFAKMVEVLLALNGARPALVACDLHPDFHASHVAAGLAARFDAPCVRVQHHYAHVLSCLADNGITAFATPVLGVVLDGMGHGNDGTVWGGEFLRVDHAGFQRLAHFPVVPLPGGDAAARQPWRNAVAQLDATLGWEAVAGSPALRHLASKNATALRRSFALSGAHRTSSAGRLLDALAALLGLCVDEQSYEGEAAMLLEACAARSTSGGSYGAERCATGPSWAPLLRGVLDDLERGTAAEIIARRAHDTVIAGVVSQVEAIRDAHAINRVALSGGCFNNVLLSDGISDALAARGFSVLVHRGLPPGDGGLAAGQALAALQARSEGLN</sequence>
<dbReference type="InterPro" id="IPR011125">
    <property type="entry name" value="Znf_HypF"/>
</dbReference>
<dbReference type="PIRSF" id="PIRSF006256">
    <property type="entry name" value="CMPcnvr_hdrg_mat"/>
    <property type="match status" value="1"/>
</dbReference>
<dbReference type="Gene3D" id="3.90.870.50">
    <property type="match status" value="1"/>
</dbReference>
<reference evidence="13" key="1">
    <citation type="submission" date="2018-06" db="EMBL/GenBank/DDBJ databases">
        <title>Aestuariibacter litoralis strain KCTC 52945T.</title>
        <authorList>
            <person name="Li X."/>
            <person name="Salam N."/>
            <person name="Li J.-L."/>
            <person name="Chen Y.-M."/>
            <person name="Yang Z.-W."/>
            <person name="Zhang L.-Y."/>
            <person name="Han M.-X."/>
            <person name="Xiao M."/>
            <person name="Li W.-J."/>
        </authorList>
    </citation>
    <scope>NUCLEOTIDE SEQUENCE [LARGE SCALE GENOMIC DNA]</scope>
    <source>
        <strain evidence="13">KCTC 52945</strain>
    </source>
</reference>
<dbReference type="PROSITE" id="PS00150">
    <property type="entry name" value="ACYLPHOSPHATASE_1"/>
    <property type="match status" value="1"/>
</dbReference>
<dbReference type="Gene3D" id="3.30.420.40">
    <property type="match status" value="1"/>
</dbReference>
<dbReference type="SUPFAM" id="SSF55821">
    <property type="entry name" value="YrdC/RibB"/>
    <property type="match status" value="1"/>
</dbReference>
<dbReference type="PANTHER" id="PTHR42959">
    <property type="entry name" value="CARBAMOYLTRANSFERASE"/>
    <property type="match status" value="1"/>
</dbReference>